<dbReference type="GO" id="GO:0005737">
    <property type="term" value="C:cytoplasm"/>
    <property type="evidence" value="ECO:0007669"/>
    <property type="project" value="TreeGrafter"/>
</dbReference>
<reference evidence="11" key="1">
    <citation type="submission" date="2016-11" db="EMBL/GenBank/DDBJ databases">
        <authorList>
            <person name="Varghese N."/>
            <person name="Submissions S."/>
        </authorList>
    </citation>
    <scope>NUCLEOTIDE SEQUENCE [LARGE SCALE GENOMIC DNA]</scope>
    <source>
        <strain evidence="11">DSM 9756</strain>
    </source>
</reference>
<gene>
    <name evidence="8" type="primary">purC</name>
    <name evidence="10" type="ORF">SAMN02745206_02306</name>
</gene>
<evidence type="ECO:0000313" key="10">
    <source>
        <dbReference type="EMBL" id="SHF59145.1"/>
    </source>
</evidence>
<accession>A0A1M5CWR0</accession>
<dbReference type="Proteomes" id="UP000184076">
    <property type="component" value="Unassembled WGS sequence"/>
</dbReference>
<dbReference type="HAMAP" id="MF_00137">
    <property type="entry name" value="SAICAR_synth"/>
    <property type="match status" value="1"/>
</dbReference>
<dbReference type="FunFam" id="3.30.470.20:FF:000015">
    <property type="entry name" value="Phosphoribosylaminoimidazole-succinocarboxamide synthase"/>
    <property type="match status" value="1"/>
</dbReference>
<dbReference type="AlphaFoldDB" id="A0A1M5CWR0"/>
<dbReference type="SUPFAM" id="SSF56104">
    <property type="entry name" value="SAICAR synthase-like"/>
    <property type="match status" value="1"/>
</dbReference>
<comment type="pathway">
    <text evidence="1 8">Purine metabolism; IMP biosynthesis via de novo pathway; 5-amino-1-(5-phospho-D-ribosyl)imidazole-4-carboxamide from 5-amino-1-(5-phospho-D-ribosyl)imidazole-4-carboxylate: step 1/2.</text>
</comment>
<dbReference type="CDD" id="cd01414">
    <property type="entry name" value="SAICAR_synt_Sc"/>
    <property type="match status" value="1"/>
</dbReference>
<keyword evidence="3 8" id="KW-0436">Ligase</keyword>
<dbReference type="GO" id="GO:0004639">
    <property type="term" value="F:phosphoribosylaminoimidazolesuccinocarboxamide synthase activity"/>
    <property type="evidence" value="ECO:0007669"/>
    <property type="project" value="UniProtKB-UniRule"/>
</dbReference>
<dbReference type="EC" id="6.3.2.6" evidence="8"/>
<keyword evidence="5 8" id="KW-0658">Purine biosynthesis</keyword>
<dbReference type="OrthoDB" id="9801549at2"/>
<dbReference type="RefSeq" id="WP_073039593.1">
    <property type="nucleotide sequence ID" value="NZ_FQVB01000021.1"/>
</dbReference>
<dbReference type="PANTHER" id="PTHR43700">
    <property type="entry name" value="PHOSPHORIBOSYLAMINOIMIDAZOLE-SUCCINOCARBOXAMIDE SYNTHASE"/>
    <property type="match status" value="1"/>
</dbReference>
<dbReference type="NCBIfam" id="TIGR00081">
    <property type="entry name" value="purC"/>
    <property type="match status" value="1"/>
</dbReference>
<evidence type="ECO:0000256" key="2">
    <source>
        <dbReference type="ARBA" id="ARBA00010190"/>
    </source>
</evidence>
<dbReference type="InterPro" id="IPR001636">
    <property type="entry name" value="SAICAR_synth"/>
</dbReference>
<name>A0A1M5CWR0_9BACT</name>
<dbReference type="Gene3D" id="3.30.470.20">
    <property type="entry name" value="ATP-grasp fold, B domain"/>
    <property type="match status" value="1"/>
</dbReference>
<dbReference type="Gene3D" id="3.30.200.20">
    <property type="entry name" value="Phosphorylase Kinase, domain 1"/>
    <property type="match status" value="1"/>
</dbReference>
<dbReference type="GO" id="GO:0005524">
    <property type="term" value="F:ATP binding"/>
    <property type="evidence" value="ECO:0007669"/>
    <property type="project" value="UniProtKB-KW"/>
</dbReference>
<keyword evidence="6 8" id="KW-0067">ATP-binding</keyword>
<dbReference type="STRING" id="1121391.SAMN02745206_02306"/>
<dbReference type="PANTHER" id="PTHR43700:SF1">
    <property type="entry name" value="PHOSPHORIBOSYLAMINOIMIDAZOLE-SUCCINOCARBOXAMIDE SYNTHASE"/>
    <property type="match status" value="1"/>
</dbReference>
<sequence>MNGSAVFETRFPNLTLRSRGKVRDIYDLGDSLLIVATDRISAFDVVMPTPIPDKGKILTQVSAFWFDFFKDLVPNHLIETDATRFPDVCRPYEKDLAGRSMWVRKAEPLPVECIVRGYLVGSGWKDYQKTGAVCGIRLPEGLQLAQQLPEPIFTPSTKAEKGAHDENISFDQMARLIGKDLAEKVRDLTLAIYQKGAAHARERGIILADTKLEFGLLDGQLILIDEVLTPDSSRFWPADRYQVGSNPESFDKQYLRDYLVASGWKDGRPAPELPDEVVANTRARYLEALERLTGKGLEG</sequence>
<dbReference type="EMBL" id="FQVB01000021">
    <property type="protein sequence ID" value="SHF59145.1"/>
    <property type="molecule type" value="Genomic_DNA"/>
</dbReference>
<dbReference type="UniPathway" id="UPA00074">
    <property type="reaction ID" value="UER00131"/>
</dbReference>
<evidence type="ECO:0000313" key="11">
    <source>
        <dbReference type="Proteomes" id="UP000184076"/>
    </source>
</evidence>
<feature type="domain" description="SAICAR synthetase/ADE2 N-terminal" evidence="9">
    <location>
        <begin position="18"/>
        <end position="266"/>
    </location>
</feature>
<comment type="catalytic activity">
    <reaction evidence="7 8">
        <text>5-amino-1-(5-phospho-D-ribosyl)imidazole-4-carboxylate + L-aspartate + ATP = (2S)-2-[5-amino-1-(5-phospho-beta-D-ribosyl)imidazole-4-carboxamido]succinate + ADP + phosphate + 2 H(+)</text>
        <dbReference type="Rhea" id="RHEA:22628"/>
        <dbReference type="ChEBI" id="CHEBI:15378"/>
        <dbReference type="ChEBI" id="CHEBI:29991"/>
        <dbReference type="ChEBI" id="CHEBI:30616"/>
        <dbReference type="ChEBI" id="CHEBI:43474"/>
        <dbReference type="ChEBI" id="CHEBI:58443"/>
        <dbReference type="ChEBI" id="CHEBI:77657"/>
        <dbReference type="ChEBI" id="CHEBI:456216"/>
        <dbReference type="EC" id="6.3.2.6"/>
    </reaction>
</comment>
<evidence type="ECO:0000259" key="9">
    <source>
        <dbReference type="Pfam" id="PF01259"/>
    </source>
</evidence>
<keyword evidence="11" id="KW-1185">Reference proteome</keyword>
<keyword evidence="4 8" id="KW-0547">Nucleotide-binding</keyword>
<evidence type="ECO:0000256" key="3">
    <source>
        <dbReference type="ARBA" id="ARBA00022598"/>
    </source>
</evidence>
<dbReference type="InterPro" id="IPR028923">
    <property type="entry name" value="SAICAR_synt/ADE2_N"/>
</dbReference>
<comment type="similarity">
    <text evidence="2 8">Belongs to the SAICAR synthetase family.</text>
</comment>
<dbReference type="PROSITE" id="PS01058">
    <property type="entry name" value="SAICAR_SYNTHETASE_2"/>
    <property type="match status" value="1"/>
</dbReference>
<evidence type="ECO:0000256" key="1">
    <source>
        <dbReference type="ARBA" id="ARBA00004672"/>
    </source>
</evidence>
<evidence type="ECO:0000256" key="6">
    <source>
        <dbReference type="ARBA" id="ARBA00022840"/>
    </source>
</evidence>
<dbReference type="Pfam" id="PF01259">
    <property type="entry name" value="SAICAR_synt"/>
    <property type="match status" value="1"/>
</dbReference>
<protein>
    <recommendedName>
        <fullName evidence="8">Phosphoribosylaminoimidazole-succinocarboxamide synthase</fullName>
        <ecNumber evidence="8">6.3.2.6</ecNumber>
    </recommendedName>
    <alternativeName>
        <fullName evidence="8">SAICAR synthetase</fullName>
    </alternativeName>
</protein>
<organism evidence="10 11">
    <name type="scientific">Desulfacinum infernum DSM 9756</name>
    <dbReference type="NCBI Taxonomy" id="1121391"/>
    <lineage>
        <taxon>Bacteria</taxon>
        <taxon>Pseudomonadati</taxon>
        <taxon>Thermodesulfobacteriota</taxon>
        <taxon>Syntrophobacteria</taxon>
        <taxon>Syntrophobacterales</taxon>
        <taxon>Syntrophobacteraceae</taxon>
        <taxon>Desulfacinum</taxon>
    </lineage>
</organism>
<evidence type="ECO:0000256" key="8">
    <source>
        <dbReference type="HAMAP-Rule" id="MF_00137"/>
    </source>
</evidence>
<evidence type="ECO:0000256" key="4">
    <source>
        <dbReference type="ARBA" id="ARBA00022741"/>
    </source>
</evidence>
<dbReference type="GO" id="GO:0006189">
    <property type="term" value="P:'de novo' IMP biosynthetic process"/>
    <property type="evidence" value="ECO:0007669"/>
    <property type="project" value="UniProtKB-UniRule"/>
</dbReference>
<evidence type="ECO:0000256" key="7">
    <source>
        <dbReference type="ARBA" id="ARBA00048475"/>
    </source>
</evidence>
<dbReference type="InterPro" id="IPR018236">
    <property type="entry name" value="SAICAR_synthetase_CS"/>
</dbReference>
<proteinExistence type="inferred from homology"/>
<evidence type="ECO:0000256" key="5">
    <source>
        <dbReference type="ARBA" id="ARBA00022755"/>
    </source>
</evidence>
<dbReference type="NCBIfam" id="NF010568">
    <property type="entry name" value="PRK13961.1"/>
    <property type="match status" value="1"/>
</dbReference>